<name>A0A3Q3WBJ2_MOLML</name>
<evidence type="ECO:0000313" key="2">
    <source>
        <dbReference type="Proteomes" id="UP000261620"/>
    </source>
</evidence>
<protein>
    <submittedName>
        <fullName evidence="1">Uncharacterized protein</fullName>
    </submittedName>
</protein>
<dbReference type="AlphaFoldDB" id="A0A3Q3WBJ2"/>
<dbReference type="Ensembl" id="ENSMMOT00000014481.1">
    <property type="protein sequence ID" value="ENSMMOP00000014251.1"/>
    <property type="gene ID" value="ENSMMOG00000010902.1"/>
</dbReference>
<reference evidence="1" key="2">
    <citation type="submission" date="2025-09" db="UniProtKB">
        <authorList>
            <consortium name="Ensembl"/>
        </authorList>
    </citation>
    <scope>IDENTIFICATION</scope>
</reference>
<accession>A0A3Q3WBJ2</accession>
<evidence type="ECO:0000313" key="1">
    <source>
        <dbReference type="Ensembl" id="ENSMMOP00000014251.1"/>
    </source>
</evidence>
<proteinExistence type="predicted"/>
<sequence length="114" mass="12758">LLVTQNDCVLLCDDCFIGKSNSGFLLCMATKSLNFKSIHLLQEEAILLYLLRCKHIKLLLPGPDWMLAYHRHLVKASLFPSAHSSVLSLLQRCDAVKLSSFTHRSAAFLRDSGV</sequence>
<keyword evidence="2" id="KW-1185">Reference proteome</keyword>
<reference evidence="1" key="1">
    <citation type="submission" date="2025-08" db="UniProtKB">
        <authorList>
            <consortium name="Ensembl"/>
        </authorList>
    </citation>
    <scope>IDENTIFICATION</scope>
</reference>
<organism evidence="1 2">
    <name type="scientific">Mola mola</name>
    <name type="common">Ocean sunfish</name>
    <name type="synonym">Tetraodon mola</name>
    <dbReference type="NCBI Taxonomy" id="94237"/>
    <lineage>
        <taxon>Eukaryota</taxon>
        <taxon>Metazoa</taxon>
        <taxon>Chordata</taxon>
        <taxon>Craniata</taxon>
        <taxon>Vertebrata</taxon>
        <taxon>Euteleostomi</taxon>
        <taxon>Actinopterygii</taxon>
        <taxon>Neopterygii</taxon>
        <taxon>Teleostei</taxon>
        <taxon>Neoteleostei</taxon>
        <taxon>Acanthomorphata</taxon>
        <taxon>Eupercaria</taxon>
        <taxon>Tetraodontiformes</taxon>
        <taxon>Molidae</taxon>
        <taxon>Mola</taxon>
    </lineage>
</organism>
<dbReference type="Proteomes" id="UP000261620">
    <property type="component" value="Unplaced"/>
</dbReference>